<reference evidence="2 4" key="2">
    <citation type="submission" date="2021-03" db="EMBL/GenBank/DDBJ databases">
        <title>Complete Genome Sequence Data of Xenorhabdus budapestensis strain C72, a Candidate Biological Control Agent, from China.</title>
        <authorList>
            <person name="LI B."/>
            <person name="WANG S."/>
            <person name="QIU D."/>
        </authorList>
    </citation>
    <scope>NUCLEOTIDE SEQUENCE [LARGE SCALE GENOMIC DNA]</scope>
    <source>
        <strain evidence="2 4">C-7-2</strain>
    </source>
</reference>
<dbReference type="RefSeq" id="WP_099135352.1">
    <property type="nucleotide sequence ID" value="NZ_CP072455.1"/>
</dbReference>
<evidence type="ECO:0000313" key="1">
    <source>
        <dbReference type="EMBL" id="PHM28364.1"/>
    </source>
</evidence>
<dbReference type="InterPro" id="IPR009057">
    <property type="entry name" value="Homeodomain-like_sf"/>
</dbReference>
<dbReference type="EMBL" id="NIBS01000005">
    <property type="protein sequence ID" value="PHM28364.1"/>
    <property type="molecule type" value="Genomic_DNA"/>
</dbReference>
<dbReference type="SUPFAM" id="SSF46689">
    <property type="entry name" value="Homeodomain-like"/>
    <property type="match status" value="1"/>
</dbReference>
<dbReference type="Gene3D" id="1.10.10.60">
    <property type="entry name" value="Homeodomain-like"/>
    <property type="match status" value="1"/>
</dbReference>
<dbReference type="Proteomes" id="UP000225833">
    <property type="component" value="Unassembled WGS sequence"/>
</dbReference>
<reference evidence="1 3" key="1">
    <citation type="journal article" date="2017" name="Nat. Microbiol.">
        <title>Natural product diversity associated with the nematode symbionts Photorhabdus and Xenorhabdus.</title>
        <authorList>
            <person name="Tobias N.J."/>
            <person name="Wolff H."/>
            <person name="Djahanschiri B."/>
            <person name="Grundmann F."/>
            <person name="Kronenwerth M."/>
            <person name="Shi Y.M."/>
            <person name="Simonyi S."/>
            <person name="Grun P."/>
            <person name="Shapiro-Ilan D."/>
            <person name="Pidot S.J."/>
            <person name="Stinear T.P."/>
            <person name="Ebersberger I."/>
            <person name="Bode H.B."/>
        </authorList>
    </citation>
    <scope>NUCLEOTIDE SEQUENCE [LARGE SCALE GENOMIC DNA]</scope>
    <source>
        <strain evidence="1 3">DSM 16342</strain>
    </source>
</reference>
<evidence type="ECO:0000313" key="2">
    <source>
        <dbReference type="EMBL" id="QTL40063.1"/>
    </source>
</evidence>
<name>A0A2D0J1Y1_XENBU</name>
<keyword evidence="4" id="KW-1185">Reference proteome</keyword>
<protein>
    <submittedName>
        <fullName evidence="2">Fis family transcriptional regulator</fullName>
    </submittedName>
    <submittedName>
        <fullName evidence="1">Type VI secretion system sigma-54 dependent transcriptional regulator</fullName>
    </submittedName>
</protein>
<organism evidence="1 3">
    <name type="scientific">Xenorhabdus budapestensis</name>
    <dbReference type="NCBI Taxonomy" id="290110"/>
    <lineage>
        <taxon>Bacteria</taxon>
        <taxon>Pseudomonadati</taxon>
        <taxon>Pseudomonadota</taxon>
        <taxon>Gammaproteobacteria</taxon>
        <taxon>Enterobacterales</taxon>
        <taxon>Morganellaceae</taxon>
        <taxon>Xenorhabdus</taxon>
    </lineage>
</organism>
<gene>
    <name evidence="2" type="ORF">HGO23_01085</name>
    <name evidence="1" type="ORF">Xbud_01372</name>
</gene>
<dbReference type="AlphaFoldDB" id="A0A2D0J1Y1"/>
<sequence>MKQRLKSALALLEDNTIEQLVDHFLLVSQSSRFDALLVFLLNSHENRLECCNLPNINLPDLNLPEHQQTSSRRLHVDIDDVNNPLIQVLRKGTSTLWDSLNHGARIDDIHFRTFIAELPHNCGLYAIPLFDYNGQACGVIAIFAENVSHFINNENMFGIYCHVMQHRLKKLQELEQLRGQLRQIRQVFQVQRQKEKQLDELLASLSESKNSRAGSISVDYSHIDNLPKAIEEFESAVLVQRQRQYGNDTRLIAQSLGIAQRTLVYKLAKYGCRL</sequence>
<proteinExistence type="predicted"/>
<accession>A0A2D0J1Y1</accession>
<evidence type="ECO:0000313" key="3">
    <source>
        <dbReference type="Proteomes" id="UP000225833"/>
    </source>
</evidence>
<dbReference type="Proteomes" id="UP000665047">
    <property type="component" value="Chromosome"/>
</dbReference>
<evidence type="ECO:0000313" key="4">
    <source>
        <dbReference type="Proteomes" id="UP000665047"/>
    </source>
</evidence>
<dbReference type="EMBL" id="CP072455">
    <property type="protein sequence ID" value="QTL40063.1"/>
    <property type="molecule type" value="Genomic_DNA"/>
</dbReference>
<dbReference type="OrthoDB" id="6622728at2"/>